<name>A0AAD8B345_BIOPF</name>
<evidence type="ECO:0000256" key="9">
    <source>
        <dbReference type="ARBA" id="ARBA00022989"/>
    </source>
</evidence>
<feature type="region of interest" description="Disordered" evidence="16">
    <location>
        <begin position="382"/>
        <end position="410"/>
    </location>
</feature>
<dbReference type="CDD" id="cd00054">
    <property type="entry name" value="EGF_CA"/>
    <property type="match status" value="3"/>
</dbReference>
<feature type="domain" description="EGF-like" evidence="19">
    <location>
        <begin position="252"/>
        <end position="290"/>
    </location>
</feature>
<organism evidence="21 22">
    <name type="scientific">Biomphalaria pfeifferi</name>
    <name type="common">Bloodfluke planorb</name>
    <name type="synonym">Freshwater snail</name>
    <dbReference type="NCBI Taxonomy" id="112525"/>
    <lineage>
        <taxon>Eukaryota</taxon>
        <taxon>Metazoa</taxon>
        <taxon>Spiralia</taxon>
        <taxon>Lophotrochozoa</taxon>
        <taxon>Mollusca</taxon>
        <taxon>Gastropoda</taxon>
        <taxon>Heterobranchia</taxon>
        <taxon>Euthyneura</taxon>
        <taxon>Panpulmonata</taxon>
        <taxon>Hygrophila</taxon>
        <taxon>Lymnaeoidea</taxon>
        <taxon>Planorbidae</taxon>
        <taxon>Biomphalaria</taxon>
    </lineage>
</organism>
<feature type="disulfide bond" evidence="14">
    <location>
        <begin position="203"/>
        <end position="212"/>
    </location>
</feature>
<evidence type="ECO:0000256" key="2">
    <source>
        <dbReference type="ARBA" id="ARBA00022473"/>
    </source>
</evidence>
<comment type="function">
    <text evidence="15">Putative Notch ligand involved in the mediation of Notch signaling.</text>
</comment>
<evidence type="ECO:0000256" key="1">
    <source>
        <dbReference type="ARBA" id="ARBA00004251"/>
    </source>
</evidence>
<keyword evidence="5 15" id="KW-0812">Transmembrane</keyword>
<dbReference type="InterPro" id="IPR051830">
    <property type="entry name" value="NOTCH_homolog"/>
</dbReference>
<dbReference type="SUPFAM" id="SSF57196">
    <property type="entry name" value="EGF/Laminin"/>
    <property type="match status" value="3"/>
</dbReference>
<keyword evidence="12" id="KW-0325">Glycoprotein</keyword>
<dbReference type="Pfam" id="PF00008">
    <property type="entry name" value="EGF"/>
    <property type="match status" value="2"/>
</dbReference>
<dbReference type="InterPro" id="IPR000742">
    <property type="entry name" value="EGF"/>
</dbReference>
<evidence type="ECO:0000259" key="19">
    <source>
        <dbReference type="PROSITE" id="PS50026"/>
    </source>
</evidence>
<feature type="signal peptide" evidence="18">
    <location>
        <begin position="1"/>
        <end position="25"/>
    </location>
</feature>
<keyword evidence="8" id="KW-0106">Calcium</keyword>
<dbReference type="PROSITE" id="PS51051">
    <property type="entry name" value="DSL"/>
    <property type="match status" value="1"/>
</dbReference>
<feature type="disulfide bond" evidence="13">
    <location>
        <begin position="280"/>
        <end position="289"/>
    </location>
</feature>
<evidence type="ECO:0000256" key="18">
    <source>
        <dbReference type="SAM" id="SignalP"/>
    </source>
</evidence>
<dbReference type="GO" id="GO:0023052">
    <property type="term" value="P:signaling"/>
    <property type="evidence" value="ECO:0007669"/>
    <property type="project" value="UniProtKB-ARBA"/>
</dbReference>
<evidence type="ECO:0000256" key="4">
    <source>
        <dbReference type="ARBA" id="ARBA00022536"/>
    </source>
</evidence>
<dbReference type="GO" id="GO:0005886">
    <property type="term" value="C:plasma membrane"/>
    <property type="evidence" value="ECO:0007669"/>
    <property type="project" value="UniProtKB-SubCell"/>
</dbReference>
<evidence type="ECO:0000256" key="17">
    <source>
        <dbReference type="SAM" id="Phobius"/>
    </source>
</evidence>
<comment type="caution">
    <text evidence="21">The sequence shown here is derived from an EMBL/GenBank/DDBJ whole genome shotgun (WGS) entry which is preliminary data.</text>
</comment>
<dbReference type="Proteomes" id="UP001233172">
    <property type="component" value="Unassembled WGS sequence"/>
</dbReference>
<evidence type="ECO:0000256" key="7">
    <source>
        <dbReference type="ARBA" id="ARBA00022737"/>
    </source>
</evidence>
<evidence type="ECO:0000256" key="15">
    <source>
        <dbReference type="RuleBase" id="RU280815"/>
    </source>
</evidence>
<gene>
    <name evidence="21" type="ORF">Bpfe_024858</name>
</gene>
<dbReference type="GO" id="GO:0005509">
    <property type="term" value="F:calcium ion binding"/>
    <property type="evidence" value="ECO:0007669"/>
    <property type="project" value="InterPro"/>
</dbReference>
<evidence type="ECO:0000256" key="16">
    <source>
        <dbReference type="SAM" id="MobiDB-lite"/>
    </source>
</evidence>
<keyword evidence="9 15" id="KW-1133">Transmembrane helix</keyword>
<evidence type="ECO:0000256" key="12">
    <source>
        <dbReference type="ARBA" id="ARBA00023180"/>
    </source>
</evidence>
<evidence type="ECO:0000256" key="13">
    <source>
        <dbReference type="PROSITE-ProRule" id="PRU00076"/>
    </source>
</evidence>
<feature type="disulfide bond" evidence="13">
    <location>
        <begin position="320"/>
        <end position="329"/>
    </location>
</feature>
<dbReference type="PROSITE" id="PS00022">
    <property type="entry name" value="EGF_1"/>
    <property type="match status" value="3"/>
</dbReference>
<feature type="disulfide bond" evidence="14">
    <location>
        <begin position="182"/>
        <end position="194"/>
    </location>
</feature>
<dbReference type="Gene3D" id="2.10.25.140">
    <property type="match status" value="1"/>
</dbReference>
<dbReference type="PANTHER" id="PTHR24033">
    <property type="entry name" value="EGF-LIKE DOMAIN-CONTAINING PROTEIN"/>
    <property type="match status" value="1"/>
</dbReference>
<comment type="caution">
    <text evidence="13">Lacks conserved residue(s) required for the propagation of feature annotation.</text>
</comment>
<dbReference type="SMART" id="SM00179">
    <property type="entry name" value="EGF_CA"/>
    <property type="match status" value="3"/>
</dbReference>
<evidence type="ECO:0000313" key="21">
    <source>
        <dbReference type="EMBL" id="KAK0045735.1"/>
    </source>
</evidence>
<dbReference type="InterPro" id="IPR001881">
    <property type="entry name" value="EGF-like_Ca-bd_dom"/>
</dbReference>
<evidence type="ECO:0000256" key="6">
    <source>
        <dbReference type="ARBA" id="ARBA00022729"/>
    </source>
</evidence>
<dbReference type="AlphaFoldDB" id="A0AAD8B345"/>
<feature type="disulfide bond" evidence="13">
    <location>
        <begin position="219"/>
        <end position="229"/>
    </location>
</feature>
<dbReference type="FunFam" id="2.10.25.140:FF:000001">
    <property type="entry name" value="Delta-like protein"/>
    <property type="match status" value="1"/>
</dbReference>
<dbReference type="Pfam" id="PF01414">
    <property type="entry name" value="DSL"/>
    <property type="match status" value="1"/>
</dbReference>
<dbReference type="SMART" id="SM00051">
    <property type="entry name" value="DSL"/>
    <property type="match status" value="1"/>
</dbReference>
<feature type="compositionally biased region" description="Acidic residues" evidence="16">
    <location>
        <begin position="702"/>
        <end position="712"/>
    </location>
</feature>
<feature type="region of interest" description="Disordered" evidence="16">
    <location>
        <begin position="613"/>
        <end position="632"/>
    </location>
</feature>
<feature type="transmembrane region" description="Helical" evidence="17">
    <location>
        <begin position="446"/>
        <end position="469"/>
    </location>
</feature>
<comment type="subcellular location">
    <subcellularLocation>
        <location evidence="1">Cell membrane</location>
        <topology evidence="1">Single-pass type I membrane protein</topology>
    </subcellularLocation>
    <subcellularLocation>
        <location evidence="15">Membrane</location>
        <topology evidence="15">Single-pass type I membrane protein</topology>
    </subcellularLocation>
</comment>
<evidence type="ECO:0000256" key="8">
    <source>
        <dbReference type="ARBA" id="ARBA00022837"/>
    </source>
</evidence>
<keyword evidence="6 15" id="KW-0732">Signal</keyword>
<feature type="disulfide bond" evidence="13">
    <location>
        <begin position="261"/>
        <end position="278"/>
    </location>
</feature>
<dbReference type="PROSITE" id="PS01186">
    <property type="entry name" value="EGF_2"/>
    <property type="match status" value="2"/>
</dbReference>
<dbReference type="PROSITE" id="PS51257">
    <property type="entry name" value="PROKAR_LIPOPROTEIN"/>
    <property type="match status" value="1"/>
</dbReference>
<feature type="region of interest" description="Disordered" evidence="16">
    <location>
        <begin position="684"/>
        <end position="714"/>
    </location>
</feature>
<feature type="disulfide bond" evidence="13">
    <location>
        <begin position="240"/>
        <end position="249"/>
    </location>
</feature>
<reference evidence="21" key="2">
    <citation type="submission" date="2023-04" db="EMBL/GenBank/DDBJ databases">
        <authorList>
            <person name="Bu L."/>
            <person name="Lu L."/>
            <person name="Laidemitt M.R."/>
            <person name="Zhang S.M."/>
            <person name="Mutuku M."/>
            <person name="Mkoji G."/>
            <person name="Steinauer M."/>
            <person name="Loker E.S."/>
        </authorList>
    </citation>
    <scope>NUCLEOTIDE SEQUENCE</scope>
    <source>
        <strain evidence="21">KasaAsao</strain>
        <tissue evidence="21">Whole Snail</tissue>
    </source>
</reference>
<protein>
    <recommendedName>
        <fullName evidence="15">Delta-like protein</fullName>
    </recommendedName>
</protein>
<feature type="disulfide bond" evidence="13">
    <location>
        <begin position="301"/>
        <end position="318"/>
    </location>
</feature>
<sequence>MRVLGRRKIIFACFLFVGCLQDVLGSGQIEVKFSSYSDSCREDWDTNKCDPKFSFCYGRPQNTPFTNGGCQYLLKGETDHWQDTNYIVFNSDMKGVPNPLIASVNKFEDSSVTLAVKVRDDDIFEDDYLTTISASLSPVYRSKEESQWSSSLTMSQGNYRMAYQFRMFCDAYFYTASCSVYCKQQDSSSGHYTCDPSTGAKLCMKGWKGPNCADDINECEQGFCVRGECRNLPGDVQCICPANYTGKDCSELINPCKSSPCLNGGTCFAHSSQFTYLCNCKDGWQGKNCESRVDPCSKSPCSNGGTCTSQPGATSYECLCREPYYGANCLQVLTTTTSTTTTTTATTEAPTTTTTITTSLPSATTELPTTTSTLVTSTSILTSEPATTTEPTTTSVTTTPDTTPSSTTTSSTTYIMVETTQAESSSESMVADAHRLESQEEEGFQIWYIGIIVAAMLLACLVIVVFIIFRRRRHAKSQKENLTCISPTGSNLVFENNMYNSANRNNLAKEKCADSTSPSQVIVQFGDTHSAEQCANPTYVEVEECSMPDGGYCKIEDKLTKSSQNCEPKRTVTLPDKAELNNYADFNTLRHQANQNQQETGHPDPLYQDLDSVGEGDTADSAPTFRANSNDSVTFDVTTPELETKPRKGLPTEYDLPASCLPPPRMQRSLPPVPAFPLVISSSAEAGYDVPKNQEAAKDYESTDEEDVQEDVDQLRKEVEERYKVPVVIKHSGESSS</sequence>
<dbReference type="EMBL" id="JASAOG010000176">
    <property type="protein sequence ID" value="KAK0045735.1"/>
    <property type="molecule type" value="Genomic_DNA"/>
</dbReference>
<feature type="domain" description="EGF-like" evidence="19">
    <location>
        <begin position="292"/>
        <end position="330"/>
    </location>
</feature>
<evidence type="ECO:0000256" key="5">
    <source>
        <dbReference type="ARBA" id="ARBA00022692"/>
    </source>
</evidence>
<evidence type="ECO:0000256" key="14">
    <source>
        <dbReference type="PROSITE-ProRule" id="PRU00377"/>
    </source>
</evidence>
<dbReference type="InterPro" id="IPR001774">
    <property type="entry name" value="DSL"/>
</dbReference>
<keyword evidence="7 15" id="KW-0677">Repeat</keyword>
<evidence type="ECO:0000259" key="20">
    <source>
        <dbReference type="PROSITE" id="PS51051"/>
    </source>
</evidence>
<accession>A0AAD8B345</accession>
<keyword evidence="2 15" id="KW-0217">Developmental protein</keyword>
<keyword evidence="22" id="KW-1185">Reference proteome</keyword>
<proteinExistence type="predicted"/>
<keyword evidence="10 15" id="KW-0472">Membrane</keyword>
<dbReference type="GO" id="GO:0007154">
    <property type="term" value="P:cell communication"/>
    <property type="evidence" value="ECO:0007669"/>
    <property type="project" value="InterPro"/>
</dbReference>
<dbReference type="PROSITE" id="PS50026">
    <property type="entry name" value="EGF_3"/>
    <property type="match status" value="3"/>
</dbReference>
<dbReference type="Gene3D" id="2.10.25.10">
    <property type="entry name" value="Laminin"/>
    <property type="match status" value="3"/>
</dbReference>
<keyword evidence="11 13" id="KW-1015">Disulfide bond</keyword>
<feature type="domain" description="DSL" evidence="20">
    <location>
        <begin position="167"/>
        <end position="212"/>
    </location>
</feature>
<feature type="disulfide bond" evidence="14">
    <location>
        <begin position="169"/>
        <end position="178"/>
    </location>
</feature>
<keyword evidence="4 13" id="KW-0245">EGF-like domain</keyword>
<dbReference type="FunFam" id="2.10.25.10:FF:000391">
    <property type="entry name" value="Weary, isoform C"/>
    <property type="match status" value="1"/>
</dbReference>
<feature type="domain" description="EGF-like" evidence="19">
    <location>
        <begin position="215"/>
        <end position="250"/>
    </location>
</feature>
<reference evidence="21" key="1">
    <citation type="journal article" date="2023" name="PLoS Negl. Trop. Dis.">
        <title>A genome sequence for Biomphalaria pfeifferi, the major vector snail for the human-infecting parasite Schistosoma mansoni.</title>
        <authorList>
            <person name="Bu L."/>
            <person name="Lu L."/>
            <person name="Laidemitt M.R."/>
            <person name="Zhang S.M."/>
            <person name="Mutuku M."/>
            <person name="Mkoji G."/>
            <person name="Steinauer M."/>
            <person name="Loker E.S."/>
        </authorList>
    </citation>
    <scope>NUCLEOTIDE SEQUENCE</scope>
    <source>
        <strain evidence="21">KasaAsao</strain>
    </source>
</reference>
<dbReference type="SMART" id="SM00181">
    <property type="entry name" value="EGF"/>
    <property type="match status" value="3"/>
</dbReference>
<feature type="chain" id="PRO_5042259731" description="Delta-like protein" evidence="18">
    <location>
        <begin position="26"/>
        <end position="737"/>
    </location>
</feature>
<evidence type="ECO:0000256" key="3">
    <source>
        <dbReference type="ARBA" id="ARBA00022475"/>
    </source>
</evidence>
<evidence type="ECO:0000313" key="22">
    <source>
        <dbReference type="Proteomes" id="UP001233172"/>
    </source>
</evidence>
<keyword evidence="3" id="KW-1003">Cell membrane</keyword>
<evidence type="ECO:0000256" key="11">
    <source>
        <dbReference type="ARBA" id="ARBA00023157"/>
    </source>
</evidence>
<evidence type="ECO:0000256" key="10">
    <source>
        <dbReference type="ARBA" id="ARBA00023136"/>
    </source>
</evidence>
<dbReference type="PANTHER" id="PTHR24033:SF193">
    <property type="entry name" value="NETRIN-G1-RELATED"/>
    <property type="match status" value="1"/>
</dbReference>